<gene>
    <name evidence="14" type="ORF">MNBD_PLANCTO02-2778</name>
</gene>
<dbReference type="SMART" id="SM00388">
    <property type="entry name" value="HisKA"/>
    <property type="match status" value="1"/>
</dbReference>
<dbReference type="PANTHER" id="PTHR45436:SF5">
    <property type="entry name" value="SENSOR HISTIDINE KINASE TRCS"/>
    <property type="match status" value="1"/>
</dbReference>
<dbReference type="InterPro" id="IPR050428">
    <property type="entry name" value="TCS_sensor_his_kinase"/>
</dbReference>
<feature type="transmembrane region" description="Helical" evidence="11">
    <location>
        <begin position="12"/>
        <end position="33"/>
    </location>
</feature>
<organism evidence="14">
    <name type="scientific">hydrothermal vent metagenome</name>
    <dbReference type="NCBI Taxonomy" id="652676"/>
    <lineage>
        <taxon>unclassified sequences</taxon>
        <taxon>metagenomes</taxon>
        <taxon>ecological metagenomes</taxon>
    </lineage>
</organism>
<dbReference type="Gene3D" id="1.10.287.130">
    <property type="match status" value="1"/>
</dbReference>
<dbReference type="SMART" id="SM00387">
    <property type="entry name" value="HATPase_c"/>
    <property type="match status" value="1"/>
</dbReference>
<dbReference type="CDD" id="cd06225">
    <property type="entry name" value="HAMP"/>
    <property type="match status" value="1"/>
</dbReference>
<dbReference type="Pfam" id="PF00512">
    <property type="entry name" value="HisKA"/>
    <property type="match status" value="1"/>
</dbReference>
<dbReference type="SMART" id="SM00304">
    <property type="entry name" value="HAMP"/>
    <property type="match status" value="1"/>
</dbReference>
<evidence type="ECO:0000256" key="6">
    <source>
        <dbReference type="ARBA" id="ARBA00022692"/>
    </source>
</evidence>
<accession>A0A3B1DJM5</accession>
<reference evidence="14" key="1">
    <citation type="submission" date="2018-06" db="EMBL/GenBank/DDBJ databases">
        <authorList>
            <person name="Zhirakovskaya E."/>
        </authorList>
    </citation>
    <scope>NUCLEOTIDE SEQUENCE</scope>
</reference>
<dbReference type="EMBL" id="UOGL01000492">
    <property type="protein sequence ID" value="VAX40902.1"/>
    <property type="molecule type" value="Genomic_DNA"/>
</dbReference>
<dbReference type="InterPro" id="IPR003594">
    <property type="entry name" value="HATPase_dom"/>
</dbReference>
<sequence>MKRLSIRWKLTLWSSLTLSLLILGFGSVVYVMMVDYLRDRTSFELEEEFGELKRAVKHAQNYDELQTVLTREFADHASFDFEVRSADEQVIFRSERLQKLKSDSKNKPHFKVPVGEESEVSIHGLGDFIVGCEKVASPVGELTLSIAIPLAPHQKELTEFLYIILSAGTVTIICAVAGGYVLARRVLLPVQRITQLAQHITADNLNERLPVFVEDDELGELTNTLNEMIERLETAFEEVQQFSGDAAHELRTPLTIMRSRVEVALRTERTLEEYQNVLEDVLDETMRLSKLIEQLLFLLREDNHANAIISVGDIVKDVVTHIGDMSDKKNISVELGELGDWHVEGNSLLLSQAYFNILENAVKYTPSSGTIKIEGYIEYQSVHICIADNGPGIPEQDIPNIFRRLYRADESRCRESGGTGLGLAIARRIIELHHGKITLENQPSSGAAFNISVPLVPKKRINT</sequence>
<dbReference type="Pfam" id="PF00672">
    <property type="entry name" value="HAMP"/>
    <property type="match status" value="1"/>
</dbReference>
<dbReference type="FunFam" id="3.30.565.10:FF:000006">
    <property type="entry name" value="Sensor histidine kinase WalK"/>
    <property type="match status" value="1"/>
</dbReference>
<dbReference type="InterPro" id="IPR005467">
    <property type="entry name" value="His_kinase_dom"/>
</dbReference>
<keyword evidence="7" id="KW-0418">Kinase</keyword>
<keyword evidence="4" id="KW-0597">Phosphoprotein</keyword>
<dbReference type="PRINTS" id="PR00344">
    <property type="entry name" value="BCTRLSENSOR"/>
</dbReference>
<evidence type="ECO:0000313" key="14">
    <source>
        <dbReference type="EMBL" id="VAX40902.1"/>
    </source>
</evidence>
<dbReference type="CDD" id="cd00082">
    <property type="entry name" value="HisKA"/>
    <property type="match status" value="1"/>
</dbReference>
<keyword evidence="8 11" id="KW-1133">Transmembrane helix</keyword>
<evidence type="ECO:0000256" key="1">
    <source>
        <dbReference type="ARBA" id="ARBA00000085"/>
    </source>
</evidence>
<keyword evidence="10 11" id="KW-0472">Membrane</keyword>
<dbReference type="SUPFAM" id="SSF158472">
    <property type="entry name" value="HAMP domain-like"/>
    <property type="match status" value="1"/>
</dbReference>
<evidence type="ECO:0000256" key="5">
    <source>
        <dbReference type="ARBA" id="ARBA00022679"/>
    </source>
</evidence>
<dbReference type="PROSITE" id="PS50885">
    <property type="entry name" value="HAMP"/>
    <property type="match status" value="1"/>
</dbReference>
<dbReference type="SUPFAM" id="SSF55874">
    <property type="entry name" value="ATPase domain of HSP90 chaperone/DNA topoisomerase II/histidine kinase"/>
    <property type="match status" value="1"/>
</dbReference>
<dbReference type="GO" id="GO:0000155">
    <property type="term" value="F:phosphorelay sensor kinase activity"/>
    <property type="evidence" value="ECO:0007669"/>
    <property type="project" value="InterPro"/>
</dbReference>
<dbReference type="InterPro" id="IPR003661">
    <property type="entry name" value="HisK_dim/P_dom"/>
</dbReference>
<dbReference type="InterPro" id="IPR003660">
    <property type="entry name" value="HAMP_dom"/>
</dbReference>
<dbReference type="Pfam" id="PF02518">
    <property type="entry name" value="HATPase_c"/>
    <property type="match status" value="1"/>
</dbReference>
<protein>
    <recommendedName>
        <fullName evidence="3">histidine kinase</fullName>
        <ecNumber evidence="3">2.7.13.3</ecNumber>
    </recommendedName>
</protein>
<dbReference type="EC" id="2.7.13.3" evidence="3"/>
<dbReference type="Gene3D" id="3.30.565.10">
    <property type="entry name" value="Histidine kinase-like ATPase, C-terminal domain"/>
    <property type="match status" value="1"/>
</dbReference>
<dbReference type="Gene3D" id="6.10.340.10">
    <property type="match status" value="1"/>
</dbReference>
<dbReference type="GO" id="GO:0005886">
    <property type="term" value="C:plasma membrane"/>
    <property type="evidence" value="ECO:0007669"/>
    <property type="project" value="TreeGrafter"/>
</dbReference>
<comment type="catalytic activity">
    <reaction evidence="1">
        <text>ATP + protein L-histidine = ADP + protein N-phospho-L-histidine.</text>
        <dbReference type="EC" id="2.7.13.3"/>
    </reaction>
</comment>
<dbReference type="PROSITE" id="PS50109">
    <property type="entry name" value="HIS_KIN"/>
    <property type="match status" value="1"/>
</dbReference>
<dbReference type="InterPro" id="IPR036097">
    <property type="entry name" value="HisK_dim/P_sf"/>
</dbReference>
<name>A0A3B1DJM5_9ZZZZ</name>
<evidence type="ECO:0000256" key="9">
    <source>
        <dbReference type="ARBA" id="ARBA00023012"/>
    </source>
</evidence>
<evidence type="ECO:0000259" key="13">
    <source>
        <dbReference type="PROSITE" id="PS50885"/>
    </source>
</evidence>
<feature type="domain" description="Histidine kinase" evidence="12">
    <location>
        <begin position="245"/>
        <end position="457"/>
    </location>
</feature>
<keyword evidence="5" id="KW-0808">Transferase</keyword>
<evidence type="ECO:0000256" key="3">
    <source>
        <dbReference type="ARBA" id="ARBA00012438"/>
    </source>
</evidence>
<keyword evidence="6 11" id="KW-0812">Transmembrane</keyword>
<dbReference type="SUPFAM" id="SSF47384">
    <property type="entry name" value="Homodimeric domain of signal transducing histidine kinase"/>
    <property type="match status" value="1"/>
</dbReference>
<keyword evidence="9" id="KW-0902">Two-component regulatory system</keyword>
<evidence type="ECO:0000256" key="10">
    <source>
        <dbReference type="ARBA" id="ARBA00023136"/>
    </source>
</evidence>
<dbReference type="PANTHER" id="PTHR45436">
    <property type="entry name" value="SENSOR HISTIDINE KINASE YKOH"/>
    <property type="match status" value="1"/>
</dbReference>
<feature type="domain" description="HAMP" evidence="13">
    <location>
        <begin position="184"/>
        <end position="237"/>
    </location>
</feature>
<evidence type="ECO:0000259" key="12">
    <source>
        <dbReference type="PROSITE" id="PS50109"/>
    </source>
</evidence>
<proteinExistence type="predicted"/>
<evidence type="ECO:0000256" key="11">
    <source>
        <dbReference type="SAM" id="Phobius"/>
    </source>
</evidence>
<feature type="transmembrane region" description="Helical" evidence="11">
    <location>
        <begin position="160"/>
        <end position="183"/>
    </location>
</feature>
<evidence type="ECO:0000256" key="4">
    <source>
        <dbReference type="ARBA" id="ARBA00022553"/>
    </source>
</evidence>
<evidence type="ECO:0000256" key="2">
    <source>
        <dbReference type="ARBA" id="ARBA00004370"/>
    </source>
</evidence>
<dbReference type="AlphaFoldDB" id="A0A3B1DJM5"/>
<evidence type="ECO:0000256" key="8">
    <source>
        <dbReference type="ARBA" id="ARBA00022989"/>
    </source>
</evidence>
<comment type="subcellular location">
    <subcellularLocation>
        <location evidence="2">Membrane</location>
    </subcellularLocation>
</comment>
<dbReference type="InterPro" id="IPR036890">
    <property type="entry name" value="HATPase_C_sf"/>
</dbReference>
<evidence type="ECO:0000256" key="7">
    <source>
        <dbReference type="ARBA" id="ARBA00022777"/>
    </source>
</evidence>
<dbReference type="InterPro" id="IPR004358">
    <property type="entry name" value="Sig_transdc_His_kin-like_C"/>
</dbReference>